<proteinExistence type="predicted"/>
<dbReference type="Proteomes" id="UP000405805">
    <property type="component" value="Unassembled WGS sequence"/>
</dbReference>
<accession>A0AA90VJU7</accession>
<sequence>MARIADIPKLAAEIKALLIKYDGVPSANVDRKAYAKIYASFKRYANEPEFINLIDEFKLNVIDSHLSIGKGTRRGPGNDDFEQKAKELLEIVRQYNGMPSQSQDSAAYAKINYYLKRYGDRDELQELKKLCNIENGGSAYFKDKLEKIEQVLKEEKRIPAVKENPSQYYACRNLFKKHSDQPDVKRLMYIYVSSSLFPLPNTKFGPMPAHEMEEVLLVHSERIVRMSDNPEYYRWRRDVNYEYICFVYENYGVLPAEKTKPMQFLLREIEHWERYNIDANSTSRNNALLMVLEKLVELGCKEPYIIHALNSLLIKLDELNCAVRQLVINNGSCAIHYIAQGAIPSMPLSDRFVYYYFYNLHNDRPLYREQLPCLGELYASFDNAAILRVHYRDLYKCKIDQLRTMALKYNRNWEDFPPLTQEDWQNYGICMFFMAEKSSKWSHLTFNTETNFIESCFQEGHEYFNFYKSDSYFKYADYVLFLLENGYKLGSKSQTDLVDAFMPDKICRYDYYHQGITEDDTTTLYSILCKRDDCFVDKSGVVYSMINNEKCLLMFPPKATSVRIASGTKRVYFRAILTCKDSLTSVVINSGLESVECSFSSTCDKLEEIIIPNSVIEKYQKIFSKHDVANFKDKQGNVIPPKAIFEGTKLVSVPYGPFYEVPEGTTEIAKSAFSGSGVKKVVIAGSIREIHEALFWYNETVEEIILKEGVEILQGGSIFGGCHNLYKIQLPSSLHKISGSILNNSINVKSLIFPGDIDYLYDAFSDSSLEYLCFKGHVDKIDSNAFGFCGHKFFLKIIEFKGSVNCISNFFHSCPMLEEVVVTGKCNSLHGFEDFNLKRTPVLKKITLSKDNEALFYSKIPSEFHYLLHVQ</sequence>
<evidence type="ECO:0000313" key="1">
    <source>
        <dbReference type="EMBL" id="MQO10907.1"/>
    </source>
</evidence>
<dbReference type="EMBL" id="VZBP01000182">
    <property type="protein sequence ID" value="MQO10907.1"/>
    <property type="molecule type" value="Genomic_DNA"/>
</dbReference>
<protein>
    <submittedName>
        <fullName evidence="1">Leucine-rich repeat domain-containing protein</fullName>
    </submittedName>
</protein>
<reference evidence="2" key="1">
    <citation type="submission" date="2019-09" db="EMBL/GenBank/DDBJ databases">
        <title>Distinct polysaccharide growth profiles of human intestinal Prevotella copri isolates.</title>
        <authorList>
            <person name="Fehlner-Peach H."/>
            <person name="Magnabosco C."/>
            <person name="Raghavan V."/>
            <person name="Scher J.U."/>
            <person name="Tett A."/>
            <person name="Cox L.M."/>
            <person name="Gottsegen C."/>
            <person name="Watters A."/>
            <person name="Wiltshire- Gordon J.D."/>
            <person name="Segata N."/>
            <person name="Bonneau R."/>
            <person name="Littman D.R."/>
        </authorList>
    </citation>
    <scope>NUCLEOTIDE SEQUENCE [LARGE SCALE GENOMIC DNA]</scope>
    <source>
        <strain evidence="2">iA624</strain>
    </source>
</reference>
<dbReference type="InterPro" id="IPR026906">
    <property type="entry name" value="LRR_5"/>
</dbReference>
<comment type="caution">
    <text evidence="1">The sequence shown here is derived from an EMBL/GenBank/DDBJ whole genome shotgun (WGS) entry which is preliminary data.</text>
</comment>
<dbReference type="RefSeq" id="WP_153097992.1">
    <property type="nucleotide sequence ID" value="NZ_VZBP01000182.1"/>
</dbReference>
<evidence type="ECO:0000313" key="2">
    <source>
        <dbReference type="Proteomes" id="UP000405805"/>
    </source>
</evidence>
<dbReference type="AlphaFoldDB" id="A0AA90VJU7"/>
<dbReference type="Gene3D" id="3.80.10.10">
    <property type="entry name" value="Ribonuclease Inhibitor"/>
    <property type="match status" value="2"/>
</dbReference>
<dbReference type="InterPro" id="IPR032675">
    <property type="entry name" value="LRR_dom_sf"/>
</dbReference>
<name>A0AA90VJU7_9BACT</name>
<organism evidence="1 2">
    <name type="scientific">Segatella copri</name>
    <dbReference type="NCBI Taxonomy" id="165179"/>
    <lineage>
        <taxon>Bacteria</taxon>
        <taxon>Pseudomonadati</taxon>
        <taxon>Bacteroidota</taxon>
        <taxon>Bacteroidia</taxon>
        <taxon>Bacteroidales</taxon>
        <taxon>Prevotellaceae</taxon>
        <taxon>Segatella</taxon>
    </lineage>
</organism>
<gene>
    <name evidence="1" type="ORF">F7D57_14555</name>
</gene>
<dbReference type="Pfam" id="PF13306">
    <property type="entry name" value="LRR_5"/>
    <property type="match status" value="2"/>
</dbReference>